<evidence type="ECO:0000313" key="3">
    <source>
        <dbReference type="Proteomes" id="UP000548067"/>
    </source>
</evidence>
<dbReference type="InterPro" id="IPR038461">
    <property type="entry name" value="Schlafen_AlbA_2_dom_sf"/>
</dbReference>
<keyword evidence="2" id="KW-0547">Nucleotide-binding</keyword>
<dbReference type="Pfam" id="PF04326">
    <property type="entry name" value="SLFN_AlbA_2"/>
    <property type="match status" value="1"/>
</dbReference>
<dbReference type="GO" id="GO:0005524">
    <property type="term" value="F:ATP binding"/>
    <property type="evidence" value="ECO:0007669"/>
    <property type="project" value="UniProtKB-KW"/>
</dbReference>
<dbReference type="AlphaFoldDB" id="A0A848NAG7"/>
<accession>A0A848NAG7</accession>
<comment type="caution">
    <text evidence="2">The sequence shown here is derived from an EMBL/GenBank/DDBJ whole genome shotgun (WGS) entry which is preliminary data.</text>
</comment>
<keyword evidence="2" id="KW-0067">ATP-binding</keyword>
<dbReference type="Gene3D" id="3.30.950.30">
    <property type="entry name" value="Schlafen, AAA domain"/>
    <property type="match status" value="1"/>
</dbReference>
<organism evidence="2 3">
    <name type="scientific">Chryseobacterium aquaticum</name>
    <dbReference type="NCBI Taxonomy" id="452084"/>
    <lineage>
        <taxon>Bacteria</taxon>
        <taxon>Pseudomonadati</taxon>
        <taxon>Bacteroidota</taxon>
        <taxon>Flavobacteriia</taxon>
        <taxon>Flavobacteriales</taxon>
        <taxon>Weeksellaceae</taxon>
        <taxon>Chryseobacterium group</taxon>
        <taxon>Chryseobacterium</taxon>
    </lineage>
</organism>
<protein>
    <submittedName>
        <fullName evidence="2">ATP-binding protein</fullName>
    </submittedName>
</protein>
<name>A0A848NAG7_9FLAO</name>
<dbReference type="RefSeq" id="WP_169321935.1">
    <property type="nucleotide sequence ID" value="NZ_JABCJF010000007.1"/>
</dbReference>
<evidence type="ECO:0000313" key="2">
    <source>
        <dbReference type="EMBL" id="NMR35329.1"/>
    </source>
</evidence>
<feature type="domain" description="Schlafen AlbA-2" evidence="1">
    <location>
        <begin position="14"/>
        <end position="147"/>
    </location>
</feature>
<dbReference type="EMBL" id="JABCJF010000007">
    <property type="protein sequence ID" value="NMR35329.1"/>
    <property type="molecule type" value="Genomic_DNA"/>
</dbReference>
<gene>
    <name evidence="2" type="ORF">HIO71_14170</name>
</gene>
<dbReference type="Proteomes" id="UP000548067">
    <property type="component" value="Unassembled WGS sequence"/>
</dbReference>
<dbReference type="InterPro" id="IPR007421">
    <property type="entry name" value="Schlafen_AlbA_2_dom"/>
</dbReference>
<sequence>MTKEIFEKLIAKYESSTLDFKKSEYDFSSNAPENKKAEFIKDIISFSNTIRKETAYIILGIEEGDSKQVLIGLPQITDDSILQQKIKGSVFPVPTFRYYPFLYENMIFGIIEFPVKKYVKPISPTVKLKGLQPGTVYFRRNSSNDEANATEVIEINEWLNSLSESHQSFEELIHKYLLEVLDDSKSLSTIIVNLLALSKKYDIITLKEFCEREIKGLAKDVNYSENDMFPNLSYRSKTVTISPYEINLSAFGGYKPREVLQLLRNQYGAWEQQLLLEYSTLKIENHIKEFPKYDNALMQIKDKMNGEDIYIYFDHQVFVSYYHSIREELKNLLISLL</sequence>
<evidence type="ECO:0000259" key="1">
    <source>
        <dbReference type="Pfam" id="PF04326"/>
    </source>
</evidence>
<reference evidence="2 3" key="1">
    <citation type="submission" date="2020-04" db="EMBL/GenBank/DDBJ databases">
        <title>Genome analysis and antimicrobial resistance characteristics of Chryseobacterium aquaticum isolated from farmed salmonids.</title>
        <authorList>
            <person name="Saticioglu I.B."/>
            <person name="Duman M."/>
            <person name="Altun S."/>
        </authorList>
    </citation>
    <scope>NUCLEOTIDE SEQUENCE [LARGE SCALE GENOMIC DNA]</scope>
    <source>
        <strain evidence="2 3">C-174</strain>
    </source>
</reference>
<proteinExistence type="predicted"/>